<keyword evidence="1" id="KW-0812">Transmembrane</keyword>
<proteinExistence type="predicted"/>
<accession>A0A2G5TPU9</accession>
<evidence type="ECO:0000313" key="3">
    <source>
        <dbReference type="Proteomes" id="UP000230233"/>
    </source>
</evidence>
<keyword evidence="1" id="KW-0472">Membrane</keyword>
<dbReference type="AlphaFoldDB" id="A0A2G5TPU9"/>
<organism evidence="2 3">
    <name type="scientific">Caenorhabditis nigoni</name>
    <dbReference type="NCBI Taxonomy" id="1611254"/>
    <lineage>
        <taxon>Eukaryota</taxon>
        <taxon>Metazoa</taxon>
        <taxon>Ecdysozoa</taxon>
        <taxon>Nematoda</taxon>
        <taxon>Chromadorea</taxon>
        <taxon>Rhabditida</taxon>
        <taxon>Rhabditina</taxon>
        <taxon>Rhabditomorpha</taxon>
        <taxon>Rhabditoidea</taxon>
        <taxon>Rhabditidae</taxon>
        <taxon>Peloderinae</taxon>
        <taxon>Caenorhabditis</taxon>
    </lineage>
</organism>
<dbReference type="EMBL" id="PDUG01000005">
    <property type="protein sequence ID" value="PIC29329.1"/>
    <property type="molecule type" value="Genomic_DNA"/>
</dbReference>
<feature type="transmembrane region" description="Helical" evidence="1">
    <location>
        <begin position="101"/>
        <end position="118"/>
    </location>
</feature>
<sequence length="160" mass="18977">MKSGIFSIFYHFVTSPLLGIYYWSLFIKFIIHGLLYNTPIEECELYFSKWALLAFPLYFLPDLFSKYVETNSKNLTTIDSYEKRSNQIIINRYEMRLKENLIGYLKSGIIYIQTSLTVSCNPWLFFPSLFVALLYNVSLYIFGFHLIYLSQTKSNFDHFV</sequence>
<evidence type="ECO:0000256" key="1">
    <source>
        <dbReference type="SAM" id="Phobius"/>
    </source>
</evidence>
<protein>
    <submittedName>
        <fullName evidence="2">Uncharacterized protein</fullName>
    </submittedName>
</protein>
<reference evidence="3" key="1">
    <citation type="submission" date="2017-10" db="EMBL/GenBank/DDBJ databases">
        <title>Rapid genome shrinkage in a self-fertile nematode reveals novel sperm competition proteins.</title>
        <authorList>
            <person name="Yin D."/>
            <person name="Schwarz E.M."/>
            <person name="Thomas C.G."/>
            <person name="Felde R.L."/>
            <person name="Korf I.F."/>
            <person name="Cutter A.D."/>
            <person name="Schartner C.M."/>
            <person name="Ralston E.J."/>
            <person name="Meyer B.J."/>
            <person name="Haag E.S."/>
        </authorList>
    </citation>
    <scope>NUCLEOTIDE SEQUENCE [LARGE SCALE GENOMIC DNA]</scope>
    <source>
        <strain evidence="3">JU1422</strain>
    </source>
</reference>
<feature type="transmembrane region" description="Helical" evidence="1">
    <location>
        <begin position="12"/>
        <end position="35"/>
    </location>
</feature>
<keyword evidence="1" id="KW-1133">Transmembrane helix</keyword>
<evidence type="ECO:0000313" key="2">
    <source>
        <dbReference type="EMBL" id="PIC29329.1"/>
    </source>
</evidence>
<name>A0A2G5TPU9_9PELO</name>
<feature type="transmembrane region" description="Helical" evidence="1">
    <location>
        <begin position="124"/>
        <end position="149"/>
    </location>
</feature>
<comment type="caution">
    <text evidence="2">The sequence shown here is derived from an EMBL/GenBank/DDBJ whole genome shotgun (WGS) entry which is preliminary data.</text>
</comment>
<gene>
    <name evidence="2" type="primary">Cnig_chr_V.g20944</name>
    <name evidence="2" type="ORF">B9Z55_020944</name>
</gene>
<dbReference type="Proteomes" id="UP000230233">
    <property type="component" value="Chromosome V"/>
</dbReference>
<keyword evidence="3" id="KW-1185">Reference proteome</keyword>